<keyword evidence="2" id="KW-1185">Reference proteome</keyword>
<evidence type="ECO:0000313" key="2">
    <source>
        <dbReference type="Proteomes" id="UP001374584"/>
    </source>
</evidence>
<evidence type="ECO:0000313" key="1">
    <source>
        <dbReference type="EMBL" id="KAK7356696.1"/>
    </source>
</evidence>
<reference evidence="1 2" key="1">
    <citation type="submission" date="2024-01" db="EMBL/GenBank/DDBJ databases">
        <title>The genomes of 5 underutilized Papilionoideae crops provide insights into root nodulation and disease resistanc.</title>
        <authorList>
            <person name="Jiang F."/>
        </authorList>
    </citation>
    <scope>NUCLEOTIDE SEQUENCE [LARGE SCALE GENOMIC DNA]</scope>
    <source>
        <strain evidence="1">JINMINGXINNONG_FW02</strain>
        <tissue evidence="1">Leaves</tissue>
    </source>
</reference>
<accession>A0AAN9MMM2</accession>
<protein>
    <submittedName>
        <fullName evidence="1">Uncharacterized protein</fullName>
    </submittedName>
</protein>
<name>A0AAN9MMM2_PHACN</name>
<sequence length="194" mass="22296">MHRIQENCPATCATLPVHGCEDRADHVRDFKILQNLHRIVEAQTETLFASKHRCLLVGRQHRERDRSHKEGWQREGCVSDRSMQYGKEHPCRVRAQTSLPVLTRFQPESSAFLLPNTARKDGFDGEATGMSRCLPSGAHVGVVFAWPKSSPDHTRPEFQPVSSVWFFNSPRSSRQIMTRRWLKENPRNEIVPSL</sequence>
<gene>
    <name evidence="1" type="ORF">VNO80_15971</name>
</gene>
<dbReference type="EMBL" id="JAYMYR010000006">
    <property type="protein sequence ID" value="KAK7356696.1"/>
    <property type="molecule type" value="Genomic_DNA"/>
</dbReference>
<proteinExistence type="predicted"/>
<comment type="caution">
    <text evidence="1">The sequence shown here is derived from an EMBL/GenBank/DDBJ whole genome shotgun (WGS) entry which is preliminary data.</text>
</comment>
<dbReference type="Proteomes" id="UP001374584">
    <property type="component" value="Unassembled WGS sequence"/>
</dbReference>
<dbReference type="AlphaFoldDB" id="A0AAN9MMM2"/>
<organism evidence="1 2">
    <name type="scientific">Phaseolus coccineus</name>
    <name type="common">Scarlet runner bean</name>
    <name type="synonym">Phaseolus multiflorus</name>
    <dbReference type="NCBI Taxonomy" id="3886"/>
    <lineage>
        <taxon>Eukaryota</taxon>
        <taxon>Viridiplantae</taxon>
        <taxon>Streptophyta</taxon>
        <taxon>Embryophyta</taxon>
        <taxon>Tracheophyta</taxon>
        <taxon>Spermatophyta</taxon>
        <taxon>Magnoliopsida</taxon>
        <taxon>eudicotyledons</taxon>
        <taxon>Gunneridae</taxon>
        <taxon>Pentapetalae</taxon>
        <taxon>rosids</taxon>
        <taxon>fabids</taxon>
        <taxon>Fabales</taxon>
        <taxon>Fabaceae</taxon>
        <taxon>Papilionoideae</taxon>
        <taxon>50 kb inversion clade</taxon>
        <taxon>NPAAA clade</taxon>
        <taxon>indigoferoid/millettioid clade</taxon>
        <taxon>Phaseoleae</taxon>
        <taxon>Phaseolus</taxon>
    </lineage>
</organism>